<dbReference type="Proteomes" id="UP000069771">
    <property type="component" value="Chromosome"/>
</dbReference>
<evidence type="ECO:0000256" key="1">
    <source>
        <dbReference type="SAM" id="SignalP"/>
    </source>
</evidence>
<reference evidence="2 3" key="1">
    <citation type="journal article" date="2016" name="Gut Pathog.">
        <title>Whole genome sequencing of "Faecalibaculum rodentium" ALO17, isolated from C57BL/6J laboratory mouse feces.</title>
        <authorList>
            <person name="Lim S."/>
            <person name="Chang D.H."/>
            <person name="Ahn S."/>
            <person name="Kim B.C."/>
        </authorList>
    </citation>
    <scope>NUCLEOTIDE SEQUENCE [LARGE SCALE GENOMIC DNA]</scope>
    <source>
        <strain evidence="2 3">Alo17</strain>
    </source>
</reference>
<feature type="signal peptide" evidence="1">
    <location>
        <begin position="1"/>
        <end position="23"/>
    </location>
</feature>
<accession>A0A140DWV6</accession>
<organism evidence="2 3">
    <name type="scientific">Faecalibaculum rodentium</name>
    <dbReference type="NCBI Taxonomy" id="1702221"/>
    <lineage>
        <taxon>Bacteria</taxon>
        <taxon>Bacillati</taxon>
        <taxon>Bacillota</taxon>
        <taxon>Erysipelotrichia</taxon>
        <taxon>Erysipelotrichales</taxon>
        <taxon>Erysipelotrichaceae</taxon>
        <taxon>Faecalibaculum</taxon>
    </lineage>
</organism>
<dbReference type="RefSeq" id="WP_067558424.1">
    <property type="nucleotide sequence ID" value="NZ_CALFTW010000025.1"/>
</dbReference>
<keyword evidence="3" id="KW-1185">Reference proteome</keyword>
<evidence type="ECO:0000313" key="2">
    <source>
        <dbReference type="EMBL" id="AMK55133.1"/>
    </source>
</evidence>
<dbReference type="PROSITE" id="PS51257">
    <property type="entry name" value="PROKAR_LIPOPROTEIN"/>
    <property type="match status" value="1"/>
</dbReference>
<keyword evidence="1" id="KW-0732">Signal</keyword>
<dbReference type="STRING" id="1702221.AALO17_19990"/>
<protein>
    <recommendedName>
        <fullName evidence="4">Lipoprotein</fullName>
    </recommendedName>
</protein>
<name>A0A140DWV6_9FIRM</name>
<sequence>MSGFRSACLCLAASCLLSSCARSGDVKPAPATLPGYTACRESGKSREDEDFARVLDTLGEAAGIEVIRNGYTWRIFRNEAGVSAVQVSQLPDSETWTVHLFSPPEHTTFVLTRESGTDWILQQILPEGKEAVSETGEWKSMIRELLFPGLPESSLEAAPEKTGSVSNEWVLSFTGLDGVPCQYRVTVNACGYPDSVSLEAENRIIWTTAVRLIENGAEIQTELKAIARQIRTGSLRPGQPPALPSLPEY</sequence>
<feature type="chain" id="PRO_5038389656" description="Lipoprotein" evidence="1">
    <location>
        <begin position="24"/>
        <end position="249"/>
    </location>
</feature>
<proteinExistence type="predicted"/>
<evidence type="ECO:0008006" key="4">
    <source>
        <dbReference type="Google" id="ProtNLM"/>
    </source>
</evidence>
<dbReference type="AlphaFoldDB" id="A0A140DWV6"/>
<dbReference type="KEGG" id="fro:AALO17_19990"/>
<gene>
    <name evidence="2" type="ORF">AALO17_19990</name>
</gene>
<dbReference type="GeneID" id="78478604"/>
<dbReference type="EMBL" id="CP011391">
    <property type="protein sequence ID" value="AMK55133.1"/>
    <property type="molecule type" value="Genomic_DNA"/>
</dbReference>
<evidence type="ECO:0000313" key="3">
    <source>
        <dbReference type="Proteomes" id="UP000069771"/>
    </source>
</evidence>